<gene>
    <name evidence="2" type="ORF">BECKDK2373B_GA0170837_11079</name>
</gene>
<sequence length="429" mass="49048">MNMLITGGTSLLGRNFLFEAFRAYEQGEKVKLTLLGRSSGKQTFKQRVVSFLSDECPLSLRPSLTRMLEYFGNDESVQYFEYSLGENGLFDAKTRARIMRGNFSHILHIASVSDFRATSEIVTKLEQVNVKGTDQILALCKELKVKKFLYVSSAYVCGETFGEISPDYVNLEANFRNSYERTKLQAEVNVRQFCKENAIDYLIYRPSIVSGRLMEEVLGLTYKFDIFYSCAALLLYAKKVIHNDLSLDKLLDVHVEIPMRAQYSNESGLNIVPVDYVAKVMMYTILEDVYNRSIHLVNGEETPHRVYIPLIEKAVNSSGVVRVDEEPKNKTIIEKMYYRSFGKMFTPYITGKSMYFDTSNIDNIKIECPKVDEKGFNTLMEYAKSRNFGLGKTPEEDEVDLPRQSGIKEMAFRLGFKLKGLLDRRSLAG</sequence>
<dbReference type="AlphaFoldDB" id="A0A450T5P3"/>
<dbReference type="Gene3D" id="3.40.50.720">
    <property type="entry name" value="NAD(P)-binding Rossmann-like Domain"/>
    <property type="match status" value="1"/>
</dbReference>
<name>A0A450T5P3_9GAMM</name>
<reference evidence="2" key="1">
    <citation type="submission" date="2019-02" db="EMBL/GenBank/DDBJ databases">
        <authorList>
            <person name="Gruber-Vodicka R. H."/>
            <person name="Seah K. B. B."/>
        </authorList>
    </citation>
    <scope>NUCLEOTIDE SEQUENCE</scope>
    <source>
        <strain evidence="2">BECK_DK47</strain>
    </source>
</reference>
<dbReference type="PANTHER" id="PTHR11011">
    <property type="entry name" value="MALE STERILITY PROTEIN 2-RELATED"/>
    <property type="match status" value="1"/>
</dbReference>
<dbReference type="Pfam" id="PF07993">
    <property type="entry name" value="NAD_binding_4"/>
    <property type="match status" value="1"/>
</dbReference>
<evidence type="ECO:0000313" key="2">
    <source>
        <dbReference type="EMBL" id="VFJ62122.1"/>
    </source>
</evidence>
<dbReference type="InterPro" id="IPR036291">
    <property type="entry name" value="NAD(P)-bd_dom_sf"/>
</dbReference>
<organism evidence="2">
    <name type="scientific">Candidatus Kentrum sp. DK</name>
    <dbReference type="NCBI Taxonomy" id="2126562"/>
    <lineage>
        <taxon>Bacteria</taxon>
        <taxon>Pseudomonadati</taxon>
        <taxon>Pseudomonadota</taxon>
        <taxon>Gammaproteobacteria</taxon>
        <taxon>Candidatus Kentrum</taxon>
    </lineage>
</organism>
<evidence type="ECO:0000259" key="1">
    <source>
        <dbReference type="Pfam" id="PF07993"/>
    </source>
</evidence>
<dbReference type="InterPro" id="IPR026055">
    <property type="entry name" value="FAR"/>
</dbReference>
<accession>A0A450T5P3</accession>
<protein>
    <submittedName>
        <fullName evidence="2">Nucleoside-diphosphate-sugar epimerase</fullName>
    </submittedName>
</protein>
<dbReference type="SUPFAM" id="SSF51735">
    <property type="entry name" value="NAD(P)-binding Rossmann-fold domains"/>
    <property type="match status" value="1"/>
</dbReference>
<dbReference type="InterPro" id="IPR013120">
    <property type="entry name" value="FAR_NAD-bd"/>
</dbReference>
<dbReference type="EMBL" id="CAADEX010000107">
    <property type="protein sequence ID" value="VFJ62122.1"/>
    <property type="molecule type" value="Genomic_DNA"/>
</dbReference>
<dbReference type="GO" id="GO:0080019">
    <property type="term" value="F:alcohol-forming very long-chain fatty acyl-CoA reductase activity"/>
    <property type="evidence" value="ECO:0007669"/>
    <property type="project" value="InterPro"/>
</dbReference>
<feature type="domain" description="Thioester reductase (TE)" evidence="1">
    <location>
        <begin position="5"/>
        <end position="281"/>
    </location>
</feature>
<proteinExistence type="predicted"/>